<dbReference type="InterPro" id="IPR035965">
    <property type="entry name" value="PAS-like_dom_sf"/>
</dbReference>
<evidence type="ECO:0000256" key="2">
    <source>
        <dbReference type="ARBA" id="ARBA00012438"/>
    </source>
</evidence>
<accession>A0ABS4SGG8</accession>
<dbReference type="Pfam" id="PF00072">
    <property type="entry name" value="Response_reg"/>
    <property type="match status" value="1"/>
</dbReference>
<dbReference type="InterPro" id="IPR003661">
    <property type="entry name" value="HisK_dim/P_dom"/>
</dbReference>
<evidence type="ECO:0000256" key="6">
    <source>
        <dbReference type="PROSITE-ProRule" id="PRU00169"/>
    </source>
</evidence>
<keyword evidence="3" id="KW-0597">Phosphoprotein</keyword>
<sequence>MSLRRRFASRLEAFLGLARERQAVQLLDVFQDSIAILGGDGTIIQVNAAWRAFARDSRLEMADAAVGQNYLAACDGAAAAGDTLAAEAAAGIRAVLAGRKSYHLVTYPCHAPTRQRWFQLQASAVDGPGRARAIVRHADATDLVLAAAEQERARAAAETAEQASVAKSRFLAMASHDLRQPMMALRLFLEVMNRRVADPGLRPVLDKANETLAALTGLFESLLDLSQLESGKRSVQAIPIPVDELLDRLRDEFEIMARDKGLSFRTVPCGSAVYGDPILLERILRNFIANAIRYTDRGGLLIGCRRVGQRLRIDVIDTGVGIAPEQKALIFRESYRGDGRHEGDHGYGLGLAIVQRAANLMEVPVEVSSTPGRGSRFSILLPTQPSPQLPGAMPPASNLAGPPARPVVVEAGRQPDAPTCLAVVVEDDPMVALAVRLFLEEFGCTVLSANSVNEAVALVRSAPTRPDVIIANYRLGPGGNGLEAIKRLRADLEADVPAWLITGDVSTELYRRARAERVGYLRKPVRPEEIQACILACDQGGRFGPDRRPRRTG</sequence>
<dbReference type="InterPro" id="IPR005467">
    <property type="entry name" value="His_kinase_dom"/>
</dbReference>
<keyword evidence="10" id="KW-1185">Reference proteome</keyword>
<dbReference type="InterPro" id="IPR011006">
    <property type="entry name" value="CheY-like_superfamily"/>
</dbReference>
<dbReference type="Gene3D" id="3.30.450.20">
    <property type="entry name" value="PAS domain"/>
    <property type="match status" value="1"/>
</dbReference>
<name>A0ABS4SGG8_9PROT</name>
<dbReference type="InterPro" id="IPR003594">
    <property type="entry name" value="HATPase_dom"/>
</dbReference>
<evidence type="ECO:0000313" key="9">
    <source>
        <dbReference type="EMBL" id="MBP2291651.1"/>
    </source>
</evidence>
<dbReference type="SMART" id="SM00448">
    <property type="entry name" value="REC"/>
    <property type="match status" value="1"/>
</dbReference>
<dbReference type="RefSeq" id="WP_209765207.1">
    <property type="nucleotide sequence ID" value="NZ_JAGINP010000004.1"/>
</dbReference>
<dbReference type="EC" id="2.7.13.3" evidence="2"/>
<keyword evidence="4" id="KW-0808">Transferase</keyword>
<dbReference type="CDD" id="cd00082">
    <property type="entry name" value="HisKA"/>
    <property type="match status" value="1"/>
</dbReference>
<evidence type="ECO:0000259" key="7">
    <source>
        <dbReference type="PROSITE" id="PS50109"/>
    </source>
</evidence>
<dbReference type="Gene3D" id="1.10.287.130">
    <property type="match status" value="1"/>
</dbReference>
<dbReference type="InterPro" id="IPR004358">
    <property type="entry name" value="Sig_transdc_His_kin-like_C"/>
</dbReference>
<dbReference type="SMART" id="SM00388">
    <property type="entry name" value="HisKA"/>
    <property type="match status" value="1"/>
</dbReference>
<dbReference type="Pfam" id="PF08448">
    <property type="entry name" value="PAS_4"/>
    <property type="match status" value="1"/>
</dbReference>
<dbReference type="PRINTS" id="PR00344">
    <property type="entry name" value="BCTRLSENSOR"/>
</dbReference>
<dbReference type="SUPFAM" id="SSF55785">
    <property type="entry name" value="PYP-like sensor domain (PAS domain)"/>
    <property type="match status" value="1"/>
</dbReference>
<dbReference type="EMBL" id="JAGINP010000004">
    <property type="protein sequence ID" value="MBP2291651.1"/>
    <property type="molecule type" value="Genomic_DNA"/>
</dbReference>
<dbReference type="InterPro" id="IPR013656">
    <property type="entry name" value="PAS_4"/>
</dbReference>
<dbReference type="SUPFAM" id="SSF52172">
    <property type="entry name" value="CheY-like"/>
    <property type="match status" value="1"/>
</dbReference>
<dbReference type="Gene3D" id="3.30.565.10">
    <property type="entry name" value="Histidine kinase-like ATPase, C-terminal domain"/>
    <property type="match status" value="1"/>
</dbReference>
<dbReference type="CDD" id="cd00156">
    <property type="entry name" value="REC"/>
    <property type="match status" value="1"/>
</dbReference>
<gene>
    <name evidence="9" type="ORF">J2851_001400</name>
</gene>
<dbReference type="PROSITE" id="PS50109">
    <property type="entry name" value="HIS_KIN"/>
    <property type="match status" value="1"/>
</dbReference>
<dbReference type="SUPFAM" id="SSF55874">
    <property type="entry name" value="ATPase domain of HSP90 chaperone/DNA topoisomerase II/histidine kinase"/>
    <property type="match status" value="1"/>
</dbReference>
<dbReference type="SUPFAM" id="SSF47384">
    <property type="entry name" value="Homodimeric domain of signal transducing histidine kinase"/>
    <property type="match status" value="1"/>
</dbReference>
<dbReference type="Gene3D" id="3.40.50.2300">
    <property type="match status" value="1"/>
</dbReference>
<comment type="caution">
    <text evidence="9">The sequence shown here is derived from an EMBL/GenBank/DDBJ whole genome shotgun (WGS) entry which is preliminary data.</text>
</comment>
<dbReference type="Pfam" id="PF00512">
    <property type="entry name" value="HisKA"/>
    <property type="match status" value="1"/>
</dbReference>
<evidence type="ECO:0000256" key="1">
    <source>
        <dbReference type="ARBA" id="ARBA00000085"/>
    </source>
</evidence>
<proteinExistence type="predicted"/>
<dbReference type="Proteomes" id="UP000781958">
    <property type="component" value="Unassembled WGS sequence"/>
</dbReference>
<evidence type="ECO:0000256" key="3">
    <source>
        <dbReference type="ARBA" id="ARBA00022553"/>
    </source>
</evidence>
<evidence type="ECO:0000256" key="4">
    <source>
        <dbReference type="ARBA" id="ARBA00022679"/>
    </source>
</evidence>
<dbReference type="InterPro" id="IPR001789">
    <property type="entry name" value="Sig_transdc_resp-reg_receiver"/>
</dbReference>
<dbReference type="PANTHER" id="PTHR43047:SF9">
    <property type="entry name" value="HISTIDINE KINASE"/>
    <property type="match status" value="1"/>
</dbReference>
<dbReference type="PROSITE" id="PS50110">
    <property type="entry name" value="RESPONSE_REGULATORY"/>
    <property type="match status" value="1"/>
</dbReference>
<dbReference type="Pfam" id="PF02518">
    <property type="entry name" value="HATPase_c"/>
    <property type="match status" value="1"/>
</dbReference>
<reference evidence="9 10" key="1">
    <citation type="submission" date="2021-03" db="EMBL/GenBank/DDBJ databases">
        <title>Genomic Encyclopedia of Type Strains, Phase III (KMG-III): the genomes of soil and plant-associated and newly described type strains.</title>
        <authorList>
            <person name="Whitman W."/>
        </authorList>
    </citation>
    <scope>NUCLEOTIDE SEQUENCE [LARGE SCALE GENOMIC DNA]</scope>
    <source>
        <strain evidence="9 10">IMMIB AFH-6</strain>
    </source>
</reference>
<organism evidence="9 10">
    <name type="scientific">Azospirillum rugosum</name>
    <dbReference type="NCBI Taxonomy" id="416170"/>
    <lineage>
        <taxon>Bacteria</taxon>
        <taxon>Pseudomonadati</taxon>
        <taxon>Pseudomonadota</taxon>
        <taxon>Alphaproteobacteria</taxon>
        <taxon>Rhodospirillales</taxon>
        <taxon>Azospirillaceae</taxon>
        <taxon>Azospirillum</taxon>
    </lineage>
</organism>
<evidence type="ECO:0000256" key="5">
    <source>
        <dbReference type="ARBA" id="ARBA00022777"/>
    </source>
</evidence>
<feature type="domain" description="Response regulatory" evidence="8">
    <location>
        <begin position="421"/>
        <end position="538"/>
    </location>
</feature>
<feature type="domain" description="Histidine kinase" evidence="7">
    <location>
        <begin position="173"/>
        <end position="385"/>
    </location>
</feature>
<dbReference type="InterPro" id="IPR036097">
    <property type="entry name" value="HisK_dim/P_sf"/>
</dbReference>
<dbReference type="InterPro" id="IPR036890">
    <property type="entry name" value="HATPase_C_sf"/>
</dbReference>
<protein>
    <recommendedName>
        <fullName evidence="2">histidine kinase</fullName>
        <ecNumber evidence="2">2.7.13.3</ecNumber>
    </recommendedName>
</protein>
<evidence type="ECO:0000313" key="10">
    <source>
        <dbReference type="Proteomes" id="UP000781958"/>
    </source>
</evidence>
<evidence type="ECO:0000259" key="8">
    <source>
        <dbReference type="PROSITE" id="PS50110"/>
    </source>
</evidence>
<comment type="caution">
    <text evidence="6">Lacks conserved residue(s) required for the propagation of feature annotation.</text>
</comment>
<dbReference type="PANTHER" id="PTHR43047">
    <property type="entry name" value="TWO-COMPONENT HISTIDINE PROTEIN KINASE"/>
    <property type="match status" value="1"/>
</dbReference>
<comment type="catalytic activity">
    <reaction evidence="1">
        <text>ATP + protein L-histidine = ADP + protein N-phospho-L-histidine.</text>
        <dbReference type="EC" id="2.7.13.3"/>
    </reaction>
</comment>
<keyword evidence="5" id="KW-0418">Kinase</keyword>
<dbReference type="SMART" id="SM00387">
    <property type="entry name" value="HATPase_c"/>
    <property type="match status" value="1"/>
</dbReference>